<name>A0A7J7K3Y8_BUGNE</name>
<dbReference type="InterPro" id="IPR013783">
    <property type="entry name" value="Ig-like_fold"/>
</dbReference>
<dbReference type="EMBL" id="VXIV02001469">
    <property type="protein sequence ID" value="KAF6032895.1"/>
    <property type="molecule type" value="Genomic_DNA"/>
</dbReference>
<accession>A0A7J7K3Y8</accession>
<dbReference type="SMART" id="SM00060">
    <property type="entry name" value="FN3"/>
    <property type="match status" value="2"/>
</dbReference>
<comment type="caution">
    <text evidence="4">The sequence shown here is derived from an EMBL/GenBank/DDBJ whole genome shotgun (WGS) entry which is preliminary data.</text>
</comment>
<keyword evidence="2" id="KW-1015">Disulfide bond</keyword>
<keyword evidence="1" id="KW-0677">Repeat</keyword>
<protein>
    <submittedName>
        <fullName evidence="4">USH2A</fullName>
    </submittedName>
</protein>
<evidence type="ECO:0000256" key="2">
    <source>
        <dbReference type="ARBA" id="ARBA00023157"/>
    </source>
</evidence>
<dbReference type="PANTHER" id="PTHR24051:SF9">
    <property type="entry name" value="FIBRONECTIN TYPE-III DOMAIN-CONTAINING PROTEIN"/>
    <property type="match status" value="1"/>
</dbReference>
<keyword evidence="5" id="KW-1185">Reference proteome</keyword>
<sequence>MSCENRDWVDIPSYNKSCGYSPYQLVSCDIRATRVSNSAGTQYSQTAGTVGVRTQCAAPSLPPDLSSYIREYNYTPAGENKAKVRLYLNLLINHIVANCQSISSIKYKLKEDGEYILNTQYILNLLPFTDYTIEVKVTNNANNQTIASFTFRTMTLEPYDAPVIVKSTSYNKSCVYLEWKEPNQPNGVITKYRQRYYIKGQSVPSWMELSQPSQINSFIACGFNFGDLVTYEIAAGTSAGFGPPATGDIRVTCGLPIIPEVQTSYVTQDLLEKPKHEMTLTWEEAESACDRILYYNLTVKHGEKTLSHDQYLEEEGGTREKVLQDIDPYTNYTIILIAVNNFLNQSIHKPQYILTPELAPYDGPGLSVEVNSSCVTLSLQSPSEPNGVILSYSYKCGYASTTGREYQTENADGQSITMCGFPSAERIECSATATNSAGIVLLT</sequence>
<feature type="domain" description="Fibronectin type-III" evidence="3">
    <location>
        <begin position="262"/>
        <end position="358"/>
    </location>
</feature>
<dbReference type="CDD" id="cd00063">
    <property type="entry name" value="FN3"/>
    <property type="match status" value="2"/>
</dbReference>
<dbReference type="Gene3D" id="2.60.40.10">
    <property type="entry name" value="Immunoglobulins"/>
    <property type="match status" value="2"/>
</dbReference>
<evidence type="ECO:0000256" key="1">
    <source>
        <dbReference type="ARBA" id="ARBA00022737"/>
    </source>
</evidence>
<dbReference type="PROSITE" id="PS50853">
    <property type="entry name" value="FN3"/>
    <property type="match status" value="2"/>
</dbReference>
<dbReference type="AlphaFoldDB" id="A0A7J7K3Y8"/>
<evidence type="ECO:0000313" key="5">
    <source>
        <dbReference type="Proteomes" id="UP000593567"/>
    </source>
</evidence>
<feature type="domain" description="Fibronectin type-III" evidence="3">
    <location>
        <begin position="161"/>
        <end position="256"/>
    </location>
</feature>
<dbReference type="OrthoDB" id="10001713at2759"/>
<evidence type="ECO:0000259" key="3">
    <source>
        <dbReference type="PROSITE" id="PS50853"/>
    </source>
</evidence>
<organism evidence="4 5">
    <name type="scientific">Bugula neritina</name>
    <name type="common">Brown bryozoan</name>
    <name type="synonym">Sertularia neritina</name>
    <dbReference type="NCBI Taxonomy" id="10212"/>
    <lineage>
        <taxon>Eukaryota</taxon>
        <taxon>Metazoa</taxon>
        <taxon>Spiralia</taxon>
        <taxon>Lophotrochozoa</taxon>
        <taxon>Bryozoa</taxon>
        <taxon>Gymnolaemata</taxon>
        <taxon>Cheilostomatida</taxon>
        <taxon>Flustrina</taxon>
        <taxon>Buguloidea</taxon>
        <taxon>Bugulidae</taxon>
        <taxon>Bugula</taxon>
    </lineage>
</organism>
<dbReference type="InterPro" id="IPR036116">
    <property type="entry name" value="FN3_sf"/>
</dbReference>
<reference evidence="4" key="1">
    <citation type="submission" date="2020-06" db="EMBL/GenBank/DDBJ databases">
        <title>Draft genome of Bugula neritina, a colonial animal packing powerful symbionts and potential medicines.</title>
        <authorList>
            <person name="Rayko M."/>
        </authorList>
    </citation>
    <scope>NUCLEOTIDE SEQUENCE [LARGE SCALE GENOMIC DNA]</scope>
    <source>
        <strain evidence="4">Kwan_BN1</strain>
    </source>
</reference>
<evidence type="ECO:0000313" key="4">
    <source>
        <dbReference type="EMBL" id="KAF6032895.1"/>
    </source>
</evidence>
<dbReference type="PANTHER" id="PTHR24051">
    <property type="entry name" value="SUSHI DOMAIN-CONTAINING PROTEIN 1"/>
    <property type="match status" value="1"/>
</dbReference>
<dbReference type="Proteomes" id="UP000593567">
    <property type="component" value="Unassembled WGS sequence"/>
</dbReference>
<proteinExistence type="predicted"/>
<dbReference type="InterPro" id="IPR003961">
    <property type="entry name" value="FN3_dom"/>
</dbReference>
<dbReference type="InterPro" id="IPR051622">
    <property type="entry name" value="R-tyr_protein_phosphatases"/>
</dbReference>
<dbReference type="SUPFAM" id="SSF49265">
    <property type="entry name" value="Fibronectin type III"/>
    <property type="match status" value="2"/>
</dbReference>
<gene>
    <name evidence="4" type="ORF">EB796_008799</name>
</gene>